<feature type="region of interest" description="Disordered" evidence="1">
    <location>
        <begin position="335"/>
        <end position="368"/>
    </location>
</feature>
<feature type="compositionally biased region" description="Low complexity" evidence="1">
    <location>
        <begin position="41"/>
        <end position="50"/>
    </location>
</feature>
<accession>A0AAD1U1H2</accession>
<keyword evidence="3" id="KW-1185">Reference proteome</keyword>
<protein>
    <submittedName>
        <fullName evidence="2">Uncharacterized protein</fullName>
    </submittedName>
</protein>
<organism evidence="2 3">
    <name type="scientific">Euplotes crassus</name>
    <dbReference type="NCBI Taxonomy" id="5936"/>
    <lineage>
        <taxon>Eukaryota</taxon>
        <taxon>Sar</taxon>
        <taxon>Alveolata</taxon>
        <taxon>Ciliophora</taxon>
        <taxon>Intramacronucleata</taxon>
        <taxon>Spirotrichea</taxon>
        <taxon>Hypotrichia</taxon>
        <taxon>Euplotida</taxon>
        <taxon>Euplotidae</taxon>
        <taxon>Moneuplotes</taxon>
    </lineage>
</organism>
<comment type="caution">
    <text evidence="2">The sequence shown here is derived from an EMBL/GenBank/DDBJ whole genome shotgun (WGS) entry which is preliminary data.</text>
</comment>
<evidence type="ECO:0000313" key="3">
    <source>
        <dbReference type="Proteomes" id="UP001295684"/>
    </source>
</evidence>
<proteinExistence type="predicted"/>
<evidence type="ECO:0000313" key="2">
    <source>
        <dbReference type="EMBL" id="CAI2360291.1"/>
    </source>
</evidence>
<reference evidence="2" key="1">
    <citation type="submission" date="2023-07" db="EMBL/GenBank/DDBJ databases">
        <authorList>
            <consortium name="AG Swart"/>
            <person name="Singh M."/>
            <person name="Singh A."/>
            <person name="Seah K."/>
            <person name="Emmerich C."/>
        </authorList>
    </citation>
    <scope>NUCLEOTIDE SEQUENCE</scope>
    <source>
        <strain evidence="2">DP1</strain>
    </source>
</reference>
<feature type="compositionally biased region" description="Polar residues" evidence="1">
    <location>
        <begin position="1"/>
        <end position="20"/>
    </location>
</feature>
<name>A0AAD1U1H2_EUPCR</name>
<gene>
    <name evidence="2" type="ORF">ECRASSUSDP1_LOCUS1591</name>
</gene>
<dbReference type="EMBL" id="CAMPGE010001499">
    <property type="protein sequence ID" value="CAI2360291.1"/>
    <property type="molecule type" value="Genomic_DNA"/>
</dbReference>
<sequence length="562" mass="65164">MNTDLKLTPSIESRSIPQNGNEEDVKEEEFKSLVQSKKSIKTSNKNINDSFQKKSDKGTYSAISSNYSPYKRDGSLNGMNFTAKVVKKTAMLDLNKQINFKKNPDFQLQEEQLMPTDIMGENDQIFDKKQKWQQNSMARPLLVPKTCSVRSSLIHQSIEGKFGSKAKKDYFQKDRRSIDNNSYTSYYGGHLIQLEKKNESQKHGRLNSMSDRSKGFGFQSLNTSFHNGNGGLRPPRNDFMHQKPYSTKFTVREMVDRNNMMIKNIVDLEKEKNKLKWSFAKPTQSTYIAFKDRSAMASFQPGNTIVRQSIARFGNHNPLTSITSKEILENLRDVDSRRDKRLRSHTSQHHPKKSHKRKSKKAKFNDSRRFKSVIQTVEDDKPAEQEKRIEDNSFFLTGQAMGDLVEENHEKPSIPVFKTELQDLRFDKSIRGGLMGNKGSTLKHNTNPRRFKTRLIPHRSKRGMINLKQRDEIESLNDIQIKFFGTSNIFNKESDDKLESYLDLKRTFKRLSVGERMDSKFIPSLHLPKPKDNQYWKSDLDHKLRCLLRVDQNSSDSDHEGL</sequence>
<dbReference type="Proteomes" id="UP001295684">
    <property type="component" value="Unassembled WGS sequence"/>
</dbReference>
<evidence type="ECO:0000256" key="1">
    <source>
        <dbReference type="SAM" id="MobiDB-lite"/>
    </source>
</evidence>
<dbReference type="AlphaFoldDB" id="A0AAD1U1H2"/>
<feature type="region of interest" description="Disordered" evidence="1">
    <location>
        <begin position="1"/>
        <end position="59"/>
    </location>
</feature>
<feature type="compositionally biased region" description="Basic residues" evidence="1">
    <location>
        <begin position="339"/>
        <end position="362"/>
    </location>
</feature>